<organism evidence="1 2">
    <name type="scientific">Candidatus Daviesbacteria bacterium GW2011_GWB1_41_5</name>
    <dbReference type="NCBI Taxonomy" id="1618429"/>
    <lineage>
        <taxon>Bacteria</taxon>
        <taxon>Candidatus Daviesiibacteriota</taxon>
    </lineage>
</organism>
<evidence type="ECO:0000313" key="2">
    <source>
        <dbReference type="Proteomes" id="UP000034753"/>
    </source>
</evidence>
<name>A0A0G0ZJR1_9BACT</name>
<gene>
    <name evidence="1" type="ORF">UU67_C0030G0013</name>
</gene>
<proteinExistence type="predicted"/>
<dbReference type="Proteomes" id="UP000034753">
    <property type="component" value="Unassembled WGS sequence"/>
</dbReference>
<evidence type="ECO:0000313" key="1">
    <source>
        <dbReference type="EMBL" id="KKS13183.1"/>
    </source>
</evidence>
<reference evidence="1 2" key="1">
    <citation type="journal article" date="2015" name="Nature">
        <title>rRNA introns, odd ribosomes, and small enigmatic genomes across a large radiation of phyla.</title>
        <authorList>
            <person name="Brown C.T."/>
            <person name="Hug L.A."/>
            <person name="Thomas B.C."/>
            <person name="Sharon I."/>
            <person name="Castelle C.J."/>
            <person name="Singh A."/>
            <person name="Wilkins M.J."/>
            <person name="Williams K.H."/>
            <person name="Banfield J.F."/>
        </authorList>
    </citation>
    <scope>NUCLEOTIDE SEQUENCE [LARGE SCALE GENOMIC DNA]</scope>
</reference>
<protein>
    <submittedName>
        <fullName evidence="1">Uncharacterized protein</fullName>
    </submittedName>
</protein>
<accession>A0A0G0ZJR1</accession>
<sequence>MKRFQRKYLSAVKLRKKGYSLDEIGKRLGIAKSTTSLWLRDVELPPPAIERLANRGNLGRARAQKTRELRRRIFDQILENRAEKLIKSAPLARNHRKIICALLFWCEGSKNTKSGVHFVNSDPSLIKTFLALFRSSFKIDEKRLRICLHLHEYHSTKKQISFWSKITDIPIRQFIKPYKKPHTGKRIRKNYPGCVNVAYHDSALARELTSIAKQTLNNIGA</sequence>
<dbReference type="EMBL" id="LCBN01000030">
    <property type="protein sequence ID" value="KKS13183.1"/>
    <property type="molecule type" value="Genomic_DNA"/>
</dbReference>
<dbReference type="AlphaFoldDB" id="A0A0G0ZJR1"/>
<comment type="caution">
    <text evidence="1">The sequence shown here is derived from an EMBL/GenBank/DDBJ whole genome shotgun (WGS) entry which is preliminary data.</text>
</comment>